<feature type="domain" description="Multidrug resistance protein MdtA-like barrel-sandwich hybrid" evidence="6">
    <location>
        <begin position="63"/>
        <end position="204"/>
    </location>
</feature>
<evidence type="ECO:0000256" key="4">
    <source>
        <dbReference type="SAM" id="MobiDB-lite"/>
    </source>
</evidence>
<comment type="subcellular location">
    <subcellularLocation>
        <location evidence="1">Cell envelope</location>
    </subcellularLocation>
</comment>
<dbReference type="AlphaFoldDB" id="A0A1H7IQ93"/>
<dbReference type="SUPFAM" id="SSF111369">
    <property type="entry name" value="HlyD-like secretion proteins"/>
    <property type="match status" value="1"/>
</dbReference>
<feature type="coiled-coil region" evidence="3">
    <location>
        <begin position="104"/>
        <end position="131"/>
    </location>
</feature>
<keyword evidence="3" id="KW-0175">Coiled coil</keyword>
<dbReference type="InterPro" id="IPR058624">
    <property type="entry name" value="MdtA-like_HH"/>
</dbReference>
<dbReference type="GO" id="GO:0046677">
    <property type="term" value="P:response to antibiotic"/>
    <property type="evidence" value="ECO:0007669"/>
    <property type="project" value="TreeGrafter"/>
</dbReference>
<dbReference type="GO" id="GO:0005886">
    <property type="term" value="C:plasma membrane"/>
    <property type="evidence" value="ECO:0007669"/>
    <property type="project" value="UniProtKB-SubCell"/>
</dbReference>
<feature type="domain" description="Multidrug resistance protein MdtA-like beta-barrel" evidence="7">
    <location>
        <begin position="209"/>
        <end position="293"/>
    </location>
</feature>
<dbReference type="Pfam" id="PF25967">
    <property type="entry name" value="RND-MFP_C"/>
    <property type="match status" value="1"/>
</dbReference>
<dbReference type="Pfam" id="PF25917">
    <property type="entry name" value="BSH_RND"/>
    <property type="match status" value="1"/>
</dbReference>
<evidence type="ECO:0000313" key="10">
    <source>
        <dbReference type="Proteomes" id="UP000199421"/>
    </source>
</evidence>
<dbReference type="Pfam" id="PF25876">
    <property type="entry name" value="HH_MFP_RND"/>
    <property type="match status" value="1"/>
</dbReference>
<dbReference type="EMBL" id="FOAF01000001">
    <property type="protein sequence ID" value="SEK64671.1"/>
    <property type="molecule type" value="Genomic_DNA"/>
</dbReference>
<name>A0A1H7IQ93_OLID1</name>
<dbReference type="InterPro" id="IPR058625">
    <property type="entry name" value="MdtA-like_BSH"/>
</dbReference>
<dbReference type="NCBIfam" id="TIGR01730">
    <property type="entry name" value="RND_mfp"/>
    <property type="match status" value="1"/>
</dbReference>
<sequence>MNRNLIHFLAIISGGLIISSCGNKNQQGQGRPAAGPVPVAIAVVPEEIVTGVNNYPGTVVALNQTELRAEVNGYITAILVQDGATVTKGQKLYEIDRTRYQAAQEQAKANVAIAEANLNKVNRDVERYKRLAEQDAIAKQTLDYALTDLNNAQAQVLSAKAAMTSATTDLERSIIRAPFNGTIGISQVRNGALVSAGTTLINTVSSTNPIAVDFPVNERDIKRFVDIQHSSSTLKDSVITLQLSGNTTYSSPGRVSAIDRAVDPSTGTITVRASFENTNNILRAGMNTNVMVANTSMVKMPVIPYQAVSEQLGEFTVFVVTDSSTVVQQPVKLGLKMGDKVVINEGLKAGEQIVTEGTQNLQQGAKIVDQSKAAAEGQGAPQEKGPSKK</sequence>
<organism evidence="9 10">
    <name type="scientific">Olivibacter domesticus</name>
    <name type="common">Pseudosphingobacterium domesticum</name>
    <dbReference type="NCBI Taxonomy" id="407022"/>
    <lineage>
        <taxon>Bacteria</taxon>
        <taxon>Pseudomonadati</taxon>
        <taxon>Bacteroidota</taxon>
        <taxon>Sphingobacteriia</taxon>
        <taxon>Sphingobacteriales</taxon>
        <taxon>Sphingobacteriaceae</taxon>
        <taxon>Olivibacter</taxon>
    </lineage>
</organism>
<dbReference type="PROSITE" id="PS51257">
    <property type="entry name" value="PROKAR_LIPOPROTEIN"/>
    <property type="match status" value="1"/>
</dbReference>
<dbReference type="InterPro" id="IPR058627">
    <property type="entry name" value="MdtA-like_C"/>
</dbReference>
<reference evidence="10" key="1">
    <citation type="submission" date="2016-10" db="EMBL/GenBank/DDBJ databases">
        <authorList>
            <person name="Varghese N."/>
            <person name="Submissions S."/>
        </authorList>
    </citation>
    <scope>NUCLEOTIDE SEQUENCE [LARGE SCALE GENOMIC DNA]</scope>
    <source>
        <strain evidence="10">DSM 18733</strain>
    </source>
</reference>
<dbReference type="Proteomes" id="UP000199421">
    <property type="component" value="Unassembled WGS sequence"/>
</dbReference>
<dbReference type="InterPro" id="IPR058626">
    <property type="entry name" value="MdtA-like_b-barrel"/>
</dbReference>
<evidence type="ECO:0000313" key="9">
    <source>
        <dbReference type="EMBL" id="SEK64671.1"/>
    </source>
</evidence>
<feature type="region of interest" description="Disordered" evidence="4">
    <location>
        <begin position="368"/>
        <end position="389"/>
    </location>
</feature>
<keyword evidence="10" id="KW-1185">Reference proteome</keyword>
<dbReference type="InterPro" id="IPR006143">
    <property type="entry name" value="RND_pump_MFP"/>
</dbReference>
<proteinExistence type="inferred from homology"/>
<evidence type="ECO:0000259" key="5">
    <source>
        <dbReference type="Pfam" id="PF25876"/>
    </source>
</evidence>
<protein>
    <submittedName>
        <fullName evidence="9">Membrane fusion protein, multidrug efflux system</fullName>
    </submittedName>
</protein>
<dbReference type="Gene3D" id="1.10.287.470">
    <property type="entry name" value="Helix hairpin bin"/>
    <property type="match status" value="1"/>
</dbReference>
<dbReference type="Pfam" id="PF25944">
    <property type="entry name" value="Beta-barrel_RND"/>
    <property type="match status" value="1"/>
</dbReference>
<dbReference type="Gene3D" id="2.40.420.20">
    <property type="match status" value="1"/>
</dbReference>
<dbReference type="STRING" id="407022.SAMN05661044_00797"/>
<accession>A0A1H7IQ93</accession>
<comment type="similarity">
    <text evidence="2">Belongs to the membrane fusion protein (MFP) (TC 8.A.1) family.</text>
</comment>
<feature type="domain" description="Multidrug resistance protein MdtA-like C-terminal permuted SH3" evidence="8">
    <location>
        <begin position="302"/>
        <end position="359"/>
    </location>
</feature>
<feature type="domain" description="Multidrug resistance protein MdtA-like alpha-helical hairpin" evidence="5">
    <location>
        <begin position="105"/>
        <end position="171"/>
    </location>
</feature>
<evidence type="ECO:0000256" key="1">
    <source>
        <dbReference type="ARBA" id="ARBA00004196"/>
    </source>
</evidence>
<evidence type="ECO:0000256" key="3">
    <source>
        <dbReference type="SAM" id="Coils"/>
    </source>
</evidence>
<dbReference type="Gene3D" id="2.40.50.100">
    <property type="match status" value="1"/>
</dbReference>
<dbReference type="GO" id="GO:0022857">
    <property type="term" value="F:transmembrane transporter activity"/>
    <property type="evidence" value="ECO:0007669"/>
    <property type="project" value="InterPro"/>
</dbReference>
<evidence type="ECO:0000259" key="7">
    <source>
        <dbReference type="Pfam" id="PF25944"/>
    </source>
</evidence>
<dbReference type="OrthoDB" id="9801814at2"/>
<evidence type="ECO:0000256" key="2">
    <source>
        <dbReference type="ARBA" id="ARBA00009477"/>
    </source>
</evidence>
<evidence type="ECO:0000259" key="6">
    <source>
        <dbReference type="Pfam" id="PF25917"/>
    </source>
</evidence>
<dbReference type="RefSeq" id="WP_093318592.1">
    <property type="nucleotide sequence ID" value="NZ_FOAF01000001.1"/>
</dbReference>
<dbReference type="PANTHER" id="PTHR30158">
    <property type="entry name" value="ACRA/E-RELATED COMPONENT OF DRUG EFFLUX TRANSPORTER"/>
    <property type="match status" value="1"/>
</dbReference>
<dbReference type="Gene3D" id="2.40.30.170">
    <property type="match status" value="1"/>
</dbReference>
<gene>
    <name evidence="9" type="ORF">SAMN05661044_00797</name>
</gene>
<evidence type="ECO:0000259" key="8">
    <source>
        <dbReference type="Pfam" id="PF25967"/>
    </source>
</evidence>